<protein>
    <recommendedName>
        <fullName evidence="4">Nudix hydrolase domain-containing protein</fullName>
    </recommendedName>
</protein>
<feature type="region of interest" description="Disordered" evidence="1">
    <location>
        <begin position="46"/>
        <end position="70"/>
    </location>
</feature>
<accession>A0A010R095</accession>
<dbReference type="SUPFAM" id="SSF55811">
    <property type="entry name" value="Nudix"/>
    <property type="match status" value="1"/>
</dbReference>
<evidence type="ECO:0008006" key="4">
    <source>
        <dbReference type="Google" id="ProtNLM"/>
    </source>
</evidence>
<dbReference type="HOGENOM" id="CLU_1686421_0_0_1"/>
<keyword evidence="3" id="KW-1185">Reference proteome</keyword>
<evidence type="ECO:0000313" key="2">
    <source>
        <dbReference type="EMBL" id="EXF85937.1"/>
    </source>
</evidence>
<dbReference type="STRING" id="1445577.A0A010R095"/>
<dbReference type="EMBL" id="JARH01000046">
    <property type="protein sequence ID" value="EXF85937.1"/>
    <property type="molecule type" value="Genomic_DNA"/>
</dbReference>
<evidence type="ECO:0000313" key="3">
    <source>
        <dbReference type="Proteomes" id="UP000020467"/>
    </source>
</evidence>
<comment type="caution">
    <text evidence="2">The sequence shown here is derived from an EMBL/GenBank/DDBJ whole genome shotgun (WGS) entry which is preliminary data.</text>
</comment>
<dbReference type="OrthoDB" id="276276at2759"/>
<gene>
    <name evidence="2" type="ORF">CFIO01_05985</name>
</gene>
<dbReference type="InterPro" id="IPR015797">
    <property type="entry name" value="NUDIX_hydrolase-like_dom_sf"/>
</dbReference>
<dbReference type="Proteomes" id="UP000020467">
    <property type="component" value="Unassembled WGS sequence"/>
</dbReference>
<proteinExistence type="predicted"/>
<dbReference type="KEGG" id="cfj:CFIO01_05985"/>
<organism evidence="2 3">
    <name type="scientific">Colletotrichum fioriniae PJ7</name>
    <dbReference type="NCBI Taxonomy" id="1445577"/>
    <lineage>
        <taxon>Eukaryota</taxon>
        <taxon>Fungi</taxon>
        <taxon>Dikarya</taxon>
        <taxon>Ascomycota</taxon>
        <taxon>Pezizomycotina</taxon>
        <taxon>Sordariomycetes</taxon>
        <taxon>Hypocreomycetidae</taxon>
        <taxon>Glomerellales</taxon>
        <taxon>Glomerellaceae</taxon>
        <taxon>Colletotrichum</taxon>
        <taxon>Colletotrichum acutatum species complex</taxon>
    </lineage>
</organism>
<dbReference type="AlphaFoldDB" id="A0A010R095"/>
<reference evidence="2 3" key="1">
    <citation type="submission" date="2014-02" db="EMBL/GenBank/DDBJ databases">
        <title>The genome sequence of Colletotrichum fioriniae PJ7.</title>
        <authorList>
            <person name="Baroncelli R."/>
            <person name="Thon M.R."/>
        </authorList>
    </citation>
    <scope>NUCLEOTIDE SEQUENCE [LARGE SCALE GENOMIC DNA]</scope>
    <source>
        <strain evidence="2 3">PJ7</strain>
    </source>
</reference>
<name>A0A010R095_9PEZI</name>
<sequence>MPGMDILDCSRSDLLSWIDLRAQIPCHKIMVGAAIVRRGPSGAETLILKNSPGRGNHNLHEIPGGEMKDTDHTTRDAIIRTVAESVSLQVIDVWNCLQPILDIQEETVENASAKEKKSAQNDAAGQTAQTAEPVVIRRPVIHFNFVVITKGDGAGF</sequence>
<evidence type="ECO:0000256" key="1">
    <source>
        <dbReference type="SAM" id="MobiDB-lite"/>
    </source>
</evidence>